<dbReference type="PROSITE" id="PS50110">
    <property type="entry name" value="RESPONSE_REGULATORY"/>
    <property type="match status" value="1"/>
</dbReference>
<sequence length="121" mass="12112">MVATSSKCAILIVEDDAMIAMLLAEMLEAMGHSVCAIEATEAGAVAAALAHRPGLMIVDAHLQQGSGVAAVTAILATQSIPCILVSGDIAEVLGQSPRAVMLAKPYSEAGLAAAISRAVAS</sequence>
<dbReference type="SMART" id="SM00448">
    <property type="entry name" value="REC"/>
    <property type="match status" value="1"/>
</dbReference>
<name>A0A4Y9EK25_9SPHN</name>
<gene>
    <name evidence="4" type="ORF">EUV02_11915</name>
</gene>
<reference evidence="4 5" key="1">
    <citation type="submission" date="2019-02" db="EMBL/GenBank/DDBJ databases">
        <title>Polymorphobacter sp. isolated from the lake at the Tibet of China.</title>
        <authorList>
            <person name="Li A."/>
        </authorList>
    </citation>
    <scope>NUCLEOTIDE SEQUENCE [LARGE SCALE GENOMIC DNA]</scope>
    <source>
        <strain evidence="4 5">DJ1R-1</strain>
    </source>
</reference>
<protein>
    <submittedName>
        <fullName evidence="4">Response regulator</fullName>
    </submittedName>
</protein>
<feature type="domain" description="Response regulatory" evidence="3">
    <location>
        <begin position="9"/>
        <end position="119"/>
    </location>
</feature>
<dbReference type="GO" id="GO:0000160">
    <property type="term" value="P:phosphorelay signal transduction system"/>
    <property type="evidence" value="ECO:0007669"/>
    <property type="project" value="InterPro"/>
</dbReference>
<organism evidence="4 5">
    <name type="scientific">Glacieibacterium arshaanense</name>
    <dbReference type="NCBI Taxonomy" id="2511025"/>
    <lineage>
        <taxon>Bacteria</taxon>
        <taxon>Pseudomonadati</taxon>
        <taxon>Pseudomonadota</taxon>
        <taxon>Alphaproteobacteria</taxon>
        <taxon>Sphingomonadales</taxon>
        <taxon>Sphingosinicellaceae</taxon>
        <taxon>Glacieibacterium</taxon>
    </lineage>
</organism>
<dbReference type="Pfam" id="PF00072">
    <property type="entry name" value="Response_reg"/>
    <property type="match status" value="1"/>
</dbReference>
<dbReference type="PANTHER" id="PTHR44591:SF23">
    <property type="entry name" value="CHEY SUBFAMILY"/>
    <property type="match status" value="1"/>
</dbReference>
<dbReference type="Gene3D" id="3.40.50.2300">
    <property type="match status" value="1"/>
</dbReference>
<keyword evidence="1 2" id="KW-0597">Phosphoprotein</keyword>
<evidence type="ECO:0000313" key="4">
    <source>
        <dbReference type="EMBL" id="TFU01018.1"/>
    </source>
</evidence>
<dbReference type="InterPro" id="IPR011006">
    <property type="entry name" value="CheY-like_superfamily"/>
</dbReference>
<dbReference type="RefSeq" id="WP_135246522.1">
    <property type="nucleotide sequence ID" value="NZ_SIHO01000003.1"/>
</dbReference>
<feature type="modified residue" description="4-aspartylphosphate" evidence="2">
    <location>
        <position position="59"/>
    </location>
</feature>
<dbReference type="InterPro" id="IPR001789">
    <property type="entry name" value="Sig_transdc_resp-reg_receiver"/>
</dbReference>
<proteinExistence type="predicted"/>
<dbReference type="SUPFAM" id="SSF52172">
    <property type="entry name" value="CheY-like"/>
    <property type="match status" value="1"/>
</dbReference>
<dbReference type="OrthoDB" id="7060229at2"/>
<dbReference type="EMBL" id="SIHO01000003">
    <property type="protein sequence ID" value="TFU01018.1"/>
    <property type="molecule type" value="Genomic_DNA"/>
</dbReference>
<dbReference type="AlphaFoldDB" id="A0A4Y9EK25"/>
<keyword evidence="5" id="KW-1185">Reference proteome</keyword>
<evidence type="ECO:0000256" key="2">
    <source>
        <dbReference type="PROSITE-ProRule" id="PRU00169"/>
    </source>
</evidence>
<dbReference type="Proteomes" id="UP000297737">
    <property type="component" value="Unassembled WGS sequence"/>
</dbReference>
<dbReference type="PANTHER" id="PTHR44591">
    <property type="entry name" value="STRESS RESPONSE REGULATOR PROTEIN 1"/>
    <property type="match status" value="1"/>
</dbReference>
<comment type="caution">
    <text evidence="4">The sequence shown here is derived from an EMBL/GenBank/DDBJ whole genome shotgun (WGS) entry which is preliminary data.</text>
</comment>
<accession>A0A4Y9EK25</accession>
<evidence type="ECO:0000256" key="1">
    <source>
        <dbReference type="ARBA" id="ARBA00022553"/>
    </source>
</evidence>
<dbReference type="InterPro" id="IPR050595">
    <property type="entry name" value="Bact_response_regulator"/>
</dbReference>
<evidence type="ECO:0000259" key="3">
    <source>
        <dbReference type="PROSITE" id="PS50110"/>
    </source>
</evidence>
<evidence type="ECO:0000313" key="5">
    <source>
        <dbReference type="Proteomes" id="UP000297737"/>
    </source>
</evidence>